<evidence type="ECO:0000313" key="1">
    <source>
        <dbReference type="EMBL" id="CAE8680585.1"/>
    </source>
</evidence>
<sequence>MQNQHDSHSWTLLQMRASLCLPGDVTLFPRLPDEACELVLGMLGFPCLQHVVWASRTGLRSALPQILLLALQGRAINGDCILAVLRREPGQSQGTQQTKLLRSVAAAQLEVDDDIFSWDHGEGYRTQLQLAIKVALAADVEFSQDVEAAVDVLRDSETEASHAGIEYAFGPLYSAVSDECGFASSKNSVPRASWIKDWLRFGAEPVGLEHFVDSKVPFQKLEPIFSLLLKGQGGGSTGLAFPCGGKLILKALRHSPQIASERDGWEKLWRRVVVMELRRVLLEGEVLGGELHDAVAVALATNAWQIHAKLVGLGLRRLKAQARDELGWDEPQRSRKRATPSVLHDAVLDECCQAMKGKVPSKTWIRGWLQADRQANVNVRPSHHEFPGLLTPLEVLSHSKVGGAALRPVVGALVKRGARARGEYIIASLHERLQDEESNKHWRALWAKAASTQLSWAVQKSALQEHKIILHECTCRETMIRCHCPELDPLGIQISALVAALLAGVITDDVIATQHVCPERIFHKDFFPKCQEFLGNDAHGSADALSWLMSSLDLGLQSGLQFAGVVVDTGSLLERFAASRINITVLLEPVAFLVGHGATASGQHVLSALRRQLPTNSANEIWIRLWKIACEAHLKRELNNYKRSMDGNFYFEADEEAAAASLGAATVAAMALGVGSALVQKVRSLDLDLVTALSDAIFEECQLAVKACIAPNATWLLAWLQAGADYKPCSSWLADEYNDGELAGPSRSPLGNLGRSAIEPGLLLEPVRLLLDHGDYGGLPFTGCLQDTWTSPKDAEDPVQVALRKMPQGELVKSQWQDLWKRAARLRLRWAIANAVSYDMRLLQDVLDLSIAVGLESDDLDEARLLVERTRFHEEDDRMLCHFLNSHRSNQYA</sequence>
<name>A0A813JFG0_POLGL</name>
<gene>
    <name evidence="1" type="ORF">PGLA2088_LOCUS21988</name>
</gene>
<evidence type="ECO:0000313" key="2">
    <source>
        <dbReference type="Proteomes" id="UP000626109"/>
    </source>
</evidence>
<accession>A0A813JFG0</accession>
<dbReference type="EMBL" id="CAJNNW010025872">
    <property type="protein sequence ID" value="CAE8680585.1"/>
    <property type="molecule type" value="Genomic_DNA"/>
</dbReference>
<organism evidence="1 2">
    <name type="scientific">Polarella glacialis</name>
    <name type="common">Dinoflagellate</name>
    <dbReference type="NCBI Taxonomy" id="89957"/>
    <lineage>
        <taxon>Eukaryota</taxon>
        <taxon>Sar</taxon>
        <taxon>Alveolata</taxon>
        <taxon>Dinophyceae</taxon>
        <taxon>Suessiales</taxon>
        <taxon>Suessiaceae</taxon>
        <taxon>Polarella</taxon>
    </lineage>
</organism>
<protein>
    <submittedName>
        <fullName evidence="1">Uncharacterized protein</fullName>
    </submittedName>
</protein>
<dbReference type="Proteomes" id="UP000626109">
    <property type="component" value="Unassembled WGS sequence"/>
</dbReference>
<proteinExistence type="predicted"/>
<comment type="caution">
    <text evidence="1">The sequence shown here is derived from an EMBL/GenBank/DDBJ whole genome shotgun (WGS) entry which is preliminary data.</text>
</comment>
<dbReference type="AlphaFoldDB" id="A0A813JFG0"/>
<reference evidence="1" key="1">
    <citation type="submission" date="2021-02" db="EMBL/GenBank/DDBJ databases">
        <authorList>
            <person name="Dougan E. K."/>
            <person name="Rhodes N."/>
            <person name="Thang M."/>
            <person name="Chan C."/>
        </authorList>
    </citation>
    <scope>NUCLEOTIDE SEQUENCE</scope>
</reference>